<evidence type="ECO:0000259" key="3">
    <source>
        <dbReference type="PROSITE" id="PS01031"/>
    </source>
</evidence>
<feature type="domain" description="SHSP" evidence="3">
    <location>
        <begin position="57"/>
        <end position="168"/>
    </location>
</feature>
<dbReference type="PANTHER" id="PTHR11527">
    <property type="entry name" value="HEAT-SHOCK PROTEIN 20 FAMILY MEMBER"/>
    <property type="match status" value="1"/>
</dbReference>
<keyword evidence="5" id="KW-1185">Reference proteome</keyword>
<name>A0A0K6IYD0_9PROT</name>
<dbReference type="AlphaFoldDB" id="A0A0K6IYD0"/>
<gene>
    <name evidence="4" type="ORF">Ga0061068_1225</name>
</gene>
<dbReference type="Gene3D" id="2.60.40.790">
    <property type="match status" value="1"/>
</dbReference>
<dbReference type="InterPro" id="IPR002068">
    <property type="entry name" value="A-crystallin/Hsp20_dom"/>
</dbReference>
<comment type="similarity">
    <text evidence="1 2">Belongs to the small heat shock protein (HSP20) family.</text>
</comment>
<dbReference type="OrthoDB" id="5295564at2"/>
<evidence type="ECO:0000313" key="4">
    <source>
        <dbReference type="EMBL" id="CUB08120.1"/>
    </source>
</evidence>
<dbReference type="CDD" id="cd06464">
    <property type="entry name" value="ACD_sHsps-like"/>
    <property type="match status" value="1"/>
</dbReference>
<protein>
    <submittedName>
        <fullName evidence="4">Heat shock protein Hsp20</fullName>
    </submittedName>
</protein>
<sequence>MSSVLEQWKSGLGQSWEHLMEGWRQLWERAAGALTRFQPRERNDEKSASPNLPAPAGGVRWAVLGADIYETDEALEVRVEIPGLDREDLEVEVLDGQLVIRGEKRLEREEKQGQYRLMQCAYGRFQRAIALPVPVKAEEAKAEYRDGVLKITLPKAETAKTRRIAVQG</sequence>
<dbReference type="InterPro" id="IPR031107">
    <property type="entry name" value="Small_HSP"/>
</dbReference>
<dbReference type="RefSeq" id="WP_055424354.1">
    <property type="nucleotide sequence ID" value="NZ_CYHH01000022.1"/>
</dbReference>
<dbReference type="PROSITE" id="PS01031">
    <property type="entry name" value="SHSP"/>
    <property type="match status" value="1"/>
</dbReference>
<dbReference type="Proteomes" id="UP000182108">
    <property type="component" value="Unassembled WGS sequence"/>
</dbReference>
<evidence type="ECO:0000313" key="5">
    <source>
        <dbReference type="Proteomes" id="UP000182108"/>
    </source>
</evidence>
<keyword evidence="4" id="KW-0346">Stress response</keyword>
<evidence type="ECO:0000256" key="2">
    <source>
        <dbReference type="RuleBase" id="RU003616"/>
    </source>
</evidence>
<reference evidence="5" key="1">
    <citation type="submission" date="2015-08" db="EMBL/GenBank/DDBJ databases">
        <authorList>
            <person name="Babu N.S."/>
            <person name="Beckwith C.J."/>
            <person name="Beseler K.G."/>
            <person name="Brison A."/>
            <person name="Carone J.V."/>
            <person name="Caskin T.P."/>
            <person name="Diamond M."/>
            <person name="Durham M.E."/>
            <person name="Foxe J.M."/>
            <person name="Go M."/>
            <person name="Henderson B.A."/>
            <person name="Jones I.B."/>
            <person name="McGettigan J.A."/>
            <person name="Micheletti S.J."/>
            <person name="Nasrallah M.E."/>
            <person name="Ortiz D."/>
            <person name="Piller C.R."/>
            <person name="Privatt S.R."/>
            <person name="Schneider S.L."/>
            <person name="Sharp S."/>
            <person name="Smith T.C."/>
            <person name="Stanton J.D."/>
            <person name="Ullery H.E."/>
            <person name="Wilson R.J."/>
            <person name="Serrano M.G."/>
            <person name="Buck G."/>
            <person name="Lee V."/>
            <person name="Wang Y."/>
            <person name="Carvalho R."/>
            <person name="Voegtly L."/>
            <person name="Shi R."/>
            <person name="Duckworth R."/>
            <person name="Johnson A."/>
            <person name="Loviza R."/>
            <person name="Walstead R."/>
            <person name="Shah Z."/>
            <person name="Kiflezghi M."/>
            <person name="Wade K."/>
            <person name="Ball S.L."/>
            <person name="Bradley K.W."/>
            <person name="Asai D.J."/>
            <person name="Bowman C.A."/>
            <person name="Russell D.A."/>
            <person name="Pope W.H."/>
            <person name="Jacobs-Sera D."/>
            <person name="Hendrix R.W."/>
            <person name="Hatfull G.F."/>
        </authorList>
    </citation>
    <scope>NUCLEOTIDE SEQUENCE [LARGE SCALE GENOMIC DNA]</scope>
    <source>
        <strain evidence="5">JCM 19170</strain>
    </source>
</reference>
<evidence type="ECO:0000256" key="1">
    <source>
        <dbReference type="PROSITE-ProRule" id="PRU00285"/>
    </source>
</evidence>
<proteinExistence type="inferred from homology"/>
<accession>A0A0K6IYD0</accession>
<dbReference type="EMBL" id="CYHH01000022">
    <property type="protein sequence ID" value="CUB08120.1"/>
    <property type="molecule type" value="Genomic_DNA"/>
</dbReference>
<organism evidence="4 5">
    <name type="scientific">Tepidiphilus thermophilus</name>
    <dbReference type="NCBI Taxonomy" id="876478"/>
    <lineage>
        <taxon>Bacteria</taxon>
        <taxon>Pseudomonadati</taxon>
        <taxon>Pseudomonadota</taxon>
        <taxon>Hydrogenophilia</taxon>
        <taxon>Hydrogenophilales</taxon>
        <taxon>Hydrogenophilaceae</taxon>
        <taxon>Tepidiphilus</taxon>
    </lineage>
</organism>
<dbReference type="SUPFAM" id="SSF49764">
    <property type="entry name" value="HSP20-like chaperones"/>
    <property type="match status" value="1"/>
</dbReference>
<dbReference type="Pfam" id="PF00011">
    <property type="entry name" value="HSP20"/>
    <property type="match status" value="1"/>
</dbReference>
<dbReference type="InterPro" id="IPR008978">
    <property type="entry name" value="HSP20-like_chaperone"/>
</dbReference>